<evidence type="ECO:0000313" key="3">
    <source>
        <dbReference type="Proteomes" id="UP000070133"/>
    </source>
</evidence>
<proteinExistence type="predicted"/>
<dbReference type="OrthoDB" id="439943at2759"/>
<sequence>MSPSRLAMLLLCALNAKGSMLVWHDMVLVIGIDGLVLRCDLNLFCRQLDSGKVFEQIGVVGVVQVQKGQRGDKKKVWLNAQYAGPWVPRVAA</sequence>
<evidence type="ECO:0000313" key="2">
    <source>
        <dbReference type="EMBL" id="KXT05442.1"/>
    </source>
</evidence>
<dbReference type="AlphaFoldDB" id="A0A139HSV9"/>
<evidence type="ECO:0008006" key="4">
    <source>
        <dbReference type="Google" id="ProtNLM"/>
    </source>
</evidence>
<comment type="caution">
    <text evidence="2">The sequence shown here is derived from an EMBL/GenBank/DDBJ whole genome shotgun (WGS) entry which is preliminary data.</text>
</comment>
<feature type="chain" id="PRO_5007806948" description="Secreted protein" evidence="1">
    <location>
        <begin position="19"/>
        <end position="92"/>
    </location>
</feature>
<dbReference type="Proteomes" id="UP000070133">
    <property type="component" value="Unassembled WGS sequence"/>
</dbReference>
<reference evidence="2 3" key="1">
    <citation type="submission" date="2015-07" db="EMBL/GenBank/DDBJ databases">
        <title>Comparative genomics of the Sigatoka disease complex on banana suggests a link between parallel evolutionary changes in Pseudocercospora fijiensis and Pseudocercospora eumusae and increased virulence on the banana host.</title>
        <authorList>
            <person name="Chang T.-C."/>
            <person name="Salvucci A."/>
            <person name="Crous P.W."/>
            <person name="Stergiopoulos I."/>
        </authorList>
    </citation>
    <scope>NUCLEOTIDE SEQUENCE [LARGE SCALE GENOMIC DNA]</scope>
    <source>
        <strain evidence="2 3">CBS 114824</strain>
    </source>
</reference>
<accession>A0A139HSV9</accession>
<evidence type="ECO:0000256" key="1">
    <source>
        <dbReference type="SAM" id="SignalP"/>
    </source>
</evidence>
<name>A0A139HSV9_9PEZI</name>
<gene>
    <name evidence="2" type="ORF">AC578_11100</name>
</gene>
<keyword evidence="1" id="KW-0732">Signal</keyword>
<feature type="signal peptide" evidence="1">
    <location>
        <begin position="1"/>
        <end position="18"/>
    </location>
</feature>
<dbReference type="EMBL" id="LFZN01000013">
    <property type="protein sequence ID" value="KXT05442.1"/>
    <property type="molecule type" value="Genomic_DNA"/>
</dbReference>
<keyword evidence="3" id="KW-1185">Reference proteome</keyword>
<protein>
    <recommendedName>
        <fullName evidence="4">Secreted protein</fullName>
    </recommendedName>
</protein>
<organism evidence="2 3">
    <name type="scientific">Pseudocercospora eumusae</name>
    <dbReference type="NCBI Taxonomy" id="321146"/>
    <lineage>
        <taxon>Eukaryota</taxon>
        <taxon>Fungi</taxon>
        <taxon>Dikarya</taxon>
        <taxon>Ascomycota</taxon>
        <taxon>Pezizomycotina</taxon>
        <taxon>Dothideomycetes</taxon>
        <taxon>Dothideomycetidae</taxon>
        <taxon>Mycosphaerellales</taxon>
        <taxon>Mycosphaerellaceae</taxon>
        <taxon>Pseudocercospora</taxon>
    </lineage>
</organism>